<feature type="domain" description="HTH araC/xylS-type" evidence="3">
    <location>
        <begin position="226"/>
        <end position="326"/>
    </location>
</feature>
<evidence type="ECO:0000259" key="3">
    <source>
        <dbReference type="PROSITE" id="PS01124"/>
    </source>
</evidence>
<dbReference type="PANTHER" id="PTHR47893">
    <property type="entry name" value="REGULATORY PROTEIN PCHR"/>
    <property type="match status" value="1"/>
</dbReference>
<dbReference type="PANTHER" id="PTHR47893:SF1">
    <property type="entry name" value="REGULATORY PROTEIN PCHR"/>
    <property type="match status" value="1"/>
</dbReference>
<dbReference type="InterPro" id="IPR009057">
    <property type="entry name" value="Homeodomain-like_sf"/>
</dbReference>
<dbReference type="InterPro" id="IPR018060">
    <property type="entry name" value="HTH_AraC"/>
</dbReference>
<dbReference type="Gene3D" id="1.10.10.60">
    <property type="entry name" value="Homeodomain-like"/>
    <property type="match status" value="1"/>
</dbReference>
<dbReference type="InterPro" id="IPR053142">
    <property type="entry name" value="PchR_regulatory_protein"/>
</dbReference>
<organism evidence="4 5">
    <name type="scientific">Mesorhizobium retamae</name>
    <dbReference type="NCBI Taxonomy" id="2912854"/>
    <lineage>
        <taxon>Bacteria</taxon>
        <taxon>Pseudomonadati</taxon>
        <taxon>Pseudomonadota</taxon>
        <taxon>Alphaproteobacteria</taxon>
        <taxon>Hyphomicrobiales</taxon>
        <taxon>Phyllobacteriaceae</taxon>
        <taxon>Mesorhizobium</taxon>
    </lineage>
</organism>
<comment type="caution">
    <text evidence="4">The sequence shown here is derived from an EMBL/GenBank/DDBJ whole genome shotgun (WGS) entry which is preliminary data.</text>
</comment>
<dbReference type="InterPro" id="IPR035418">
    <property type="entry name" value="AraC-bd_2"/>
</dbReference>
<sequence length="328" mass="35575">MDAVSLRAPLARHALVDTFSPEEARQEIGRIFCPHFLSPRQANAAGFHAVHRASRQRGYSLNFVAYGSEVEIDPGELSSFFLLQIPLAGSAEVRCGTTTALANPGHTASLLSPTLPTRMRWSDGCAKLIVLIEREVMQRQCAELLDRAIDKVEFETAVDLSSLAGRLALDHVNLMLESVESGNAAFGNYLARLGESLSSLLLSSLAHSQRAALAMPARAATSSTVGRAQDWIRANIERDFTVGDIAKAVDVSLRTLQETVRRHNGTTLVQMIEALRLDHFHSLLSGPQNGQSVTELAGLAGLGHLGRAAAAYRRRYGVSPSQTLQRSR</sequence>
<reference evidence="4 5" key="1">
    <citation type="submission" date="2022-02" db="EMBL/GenBank/DDBJ databases">
        <title>Draft genome sequence of Mezorhizobium retamae strain IRAMC:0171 isolated from Retama raetam nodules.</title>
        <authorList>
            <person name="Bengaied R."/>
            <person name="Sbissi I."/>
            <person name="Huber K."/>
            <person name="Ghodbane F."/>
            <person name="Nouioui I."/>
            <person name="Tarhouni M."/>
            <person name="Gtari M."/>
        </authorList>
    </citation>
    <scope>NUCLEOTIDE SEQUENCE [LARGE SCALE GENOMIC DNA]</scope>
    <source>
        <strain evidence="4 5">IRAMC:0171</strain>
    </source>
</reference>
<keyword evidence="2" id="KW-0804">Transcription</keyword>
<evidence type="ECO:0000313" key="4">
    <source>
        <dbReference type="EMBL" id="MCG7504900.1"/>
    </source>
</evidence>
<evidence type="ECO:0000313" key="5">
    <source>
        <dbReference type="Proteomes" id="UP001201701"/>
    </source>
</evidence>
<dbReference type="PROSITE" id="PS01124">
    <property type="entry name" value="HTH_ARAC_FAMILY_2"/>
    <property type="match status" value="1"/>
</dbReference>
<dbReference type="RefSeq" id="WP_239363264.1">
    <property type="nucleotide sequence ID" value="NZ_JAKREW010000005.1"/>
</dbReference>
<keyword evidence="5" id="KW-1185">Reference proteome</keyword>
<name>A0ABS9QBX2_9HYPH</name>
<keyword evidence="1" id="KW-0805">Transcription regulation</keyword>
<evidence type="ECO:0000256" key="1">
    <source>
        <dbReference type="ARBA" id="ARBA00023015"/>
    </source>
</evidence>
<protein>
    <submittedName>
        <fullName evidence="4">AraC family transcriptional regulator</fullName>
    </submittedName>
</protein>
<gene>
    <name evidence="4" type="ORF">L4923_07690</name>
</gene>
<evidence type="ECO:0000256" key="2">
    <source>
        <dbReference type="ARBA" id="ARBA00023163"/>
    </source>
</evidence>
<proteinExistence type="predicted"/>
<dbReference type="EMBL" id="JAKREW010000005">
    <property type="protein sequence ID" value="MCG7504900.1"/>
    <property type="molecule type" value="Genomic_DNA"/>
</dbReference>
<accession>A0ABS9QBX2</accession>
<dbReference type="SUPFAM" id="SSF46689">
    <property type="entry name" value="Homeodomain-like"/>
    <property type="match status" value="1"/>
</dbReference>
<dbReference type="SMART" id="SM00342">
    <property type="entry name" value="HTH_ARAC"/>
    <property type="match status" value="1"/>
</dbReference>
<dbReference type="Proteomes" id="UP001201701">
    <property type="component" value="Unassembled WGS sequence"/>
</dbReference>
<dbReference type="Pfam" id="PF12833">
    <property type="entry name" value="HTH_18"/>
    <property type="match status" value="1"/>
</dbReference>
<dbReference type="Pfam" id="PF14525">
    <property type="entry name" value="AraC_binding_2"/>
    <property type="match status" value="1"/>
</dbReference>